<dbReference type="EMBL" id="CVQI01002224">
    <property type="protein sequence ID" value="CRK11472.1"/>
    <property type="molecule type" value="Genomic_DNA"/>
</dbReference>
<sequence>MKFFECNHPDAAGYLVTCTGFEVYDIAVHKRDEKPHVNLCEDMPYRHLHWMYMPLDVGEHITHISRQLDHDGEFRMVRTGLTFTTNKGRNTVFGAYATQADEVFKMPRNMTKVYFNWWDNPGVHAGLEYVALEPTAQPKEAVLYEAPELPIALGVHCRKPLSMDADSMLFG</sequence>
<gene>
    <name evidence="1" type="ORF">BN1723_001804</name>
</gene>
<evidence type="ECO:0000313" key="1">
    <source>
        <dbReference type="EMBL" id="CRK11472.1"/>
    </source>
</evidence>
<dbReference type="SUPFAM" id="SSF51101">
    <property type="entry name" value="Mannose-binding lectins"/>
    <property type="match status" value="1"/>
</dbReference>
<protein>
    <submittedName>
        <fullName evidence="1">Uncharacterized protein</fullName>
    </submittedName>
</protein>
<organism evidence="1 2">
    <name type="scientific">Verticillium longisporum</name>
    <name type="common">Verticillium dahliae var. longisporum</name>
    <dbReference type="NCBI Taxonomy" id="100787"/>
    <lineage>
        <taxon>Eukaryota</taxon>
        <taxon>Fungi</taxon>
        <taxon>Dikarya</taxon>
        <taxon>Ascomycota</taxon>
        <taxon>Pezizomycotina</taxon>
        <taxon>Sordariomycetes</taxon>
        <taxon>Hypocreomycetidae</taxon>
        <taxon>Glomerellales</taxon>
        <taxon>Plectosphaerellaceae</taxon>
        <taxon>Verticillium</taxon>
    </lineage>
</organism>
<name>A0A0G4KNV4_VERLO</name>
<accession>A0A0G4KNV4</accession>
<dbReference type="AlphaFoldDB" id="A0A0G4KNV4"/>
<dbReference type="Proteomes" id="UP000045706">
    <property type="component" value="Unassembled WGS sequence"/>
</dbReference>
<dbReference type="InterPro" id="IPR036404">
    <property type="entry name" value="Jacalin-like_lectin_dom_sf"/>
</dbReference>
<proteinExistence type="predicted"/>
<evidence type="ECO:0000313" key="2">
    <source>
        <dbReference type="Proteomes" id="UP000045706"/>
    </source>
</evidence>
<reference evidence="2" key="1">
    <citation type="submission" date="2015-05" db="EMBL/GenBank/DDBJ databases">
        <authorList>
            <person name="Fogelqvist Johan"/>
        </authorList>
    </citation>
    <scope>NUCLEOTIDE SEQUENCE [LARGE SCALE GENOMIC DNA]</scope>
</reference>